<protein>
    <recommendedName>
        <fullName evidence="2">1,3-beta-glucan synthase component FKS1-like domain-containing protein</fullName>
    </recommendedName>
</protein>
<accession>A0A4P9Z8A0</accession>
<proteinExistence type="predicted"/>
<dbReference type="Proteomes" id="UP000268321">
    <property type="component" value="Unassembled WGS sequence"/>
</dbReference>
<sequence>MDSQDPVRVFDRGRHWPRESKKERLLRCSHEQWNQKMARLSSEDYATQVLLYLLVWGEANNLRFMPECICFIYQCCIDHFYGAQDSQAPVEKPFLDHIITPIYMTLRLQSYYIAEEKLTHVDRDHSSIIGYDDMNLLFWHKKGIMKIKVSAEQGGELILTIQRHERYLALGFVLWDRVFLKTYKERRTWMHVVVSFNRVFSIHIALFWVFSAYHSYPLYTADYDINFDNVPAGHLRLSAMSLAGALLTIFSIVALIFEVTFVPRRWPGAYPIFWRLCALIIVLGMNIAPTTIIYISGYTAHGDKTGLGLAAAQFIIGSLTSIYIIFASPIKAFGRELKGRSRLAAKHFTADFHPLSDSGKIISKFLWLGVFTSKFLESFYFLSAPLKAPVRELSAMQTQCLGDGWIGPWLCLVQPIIVLVLIFLLEFVLFLLDTYLWYVVWNTLFSVAKLLCMGTSIWTPWRNIYTNLPKRIYSKLLVPTNHHKLRRQSMVARIW</sequence>
<organism evidence="3 4">
    <name type="scientific">Metschnikowia bicuspidata</name>
    <dbReference type="NCBI Taxonomy" id="27322"/>
    <lineage>
        <taxon>Eukaryota</taxon>
        <taxon>Fungi</taxon>
        <taxon>Dikarya</taxon>
        <taxon>Ascomycota</taxon>
        <taxon>Saccharomycotina</taxon>
        <taxon>Pichiomycetes</taxon>
        <taxon>Metschnikowiaceae</taxon>
        <taxon>Metschnikowia</taxon>
    </lineage>
</organism>
<feature type="transmembrane region" description="Helical" evidence="1">
    <location>
        <begin position="273"/>
        <end position="295"/>
    </location>
</feature>
<feature type="transmembrane region" description="Helical" evidence="1">
    <location>
        <begin position="439"/>
        <end position="461"/>
    </location>
</feature>
<name>A0A4P9Z8A0_9ASCO</name>
<feature type="domain" description="1,3-beta-glucan synthase component FKS1-like" evidence="2">
    <location>
        <begin position="43"/>
        <end position="152"/>
    </location>
</feature>
<keyword evidence="4" id="KW-1185">Reference proteome</keyword>
<keyword evidence="1" id="KW-1133">Transmembrane helix</keyword>
<feature type="non-terminal residue" evidence="3">
    <location>
        <position position="495"/>
    </location>
</feature>
<dbReference type="AlphaFoldDB" id="A0A4P9Z8A0"/>
<feature type="transmembrane region" description="Helical" evidence="1">
    <location>
        <begin position="406"/>
        <end position="432"/>
    </location>
</feature>
<dbReference type="PANTHER" id="PTHR12741">
    <property type="entry name" value="LYST-INTERACTING PROTEIN LIP5 DOPAMINE RESPONSIVE PROTEIN DRG-1"/>
    <property type="match status" value="1"/>
</dbReference>
<feature type="transmembrane region" description="Helical" evidence="1">
    <location>
        <begin position="189"/>
        <end position="210"/>
    </location>
</feature>
<dbReference type="EMBL" id="ML004636">
    <property type="protein sequence ID" value="RKP28728.1"/>
    <property type="molecule type" value="Genomic_DNA"/>
</dbReference>
<dbReference type="GO" id="GO:0006075">
    <property type="term" value="P:(1-&gt;3)-beta-D-glucan biosynthetic process"/>
    <property type="evidence" value="ECO:0007669"/>
    <property type="project" value="TreeGrafter"/>
</dbReference>
<reference evidence="4" key="1">
    <citation type="journal article" date="2018" name="Nat. Microbiol.">
        <title>Leveraging single-cell genomics to expand the fungal tree of life.</title>
        <authorList>
            <person name="Ahrendt S.R."/>
            <person name="Quandt C.A."/>
            <person name="Ciobanu D."/>
            <person name="Clum A."/>
            <person name="Salamov A."/>
            <person name="Andreopoulos B."/>
            <person name="Cheng J.F."/>
            <person name="Woyke T."/>
            <person name="Pelin A."/>
            <person name="Henrissat B."/>
            <person name="Reynolds N.K."/>
            <person name="Benny G.L."/>
            <person name="Smith M.E."/>
            <person name="James T.Y."/>
            <person name="Grigoriev I.V."/>
        </authorList>
    </citation>
    <scope>NUCLEOTIDE SEQUENCE [LARGE SCALE GENOMIC DNA]</scope>
    <source>
        <strain evidence="4">Baker2002</strain>
    </source>
</reference>
<dbReference type="InterPro" id="IPR026899">
    <property type="entry name" value="FKS1-like_dom1"/>
</dbReference>
<dbReference type="Pfam" id="PF14288">
    <property type="entry name" value="FKS1_dom1"/>
    <property type="match status" value="1"/>
</dbReference>
<dbReference type="GO" id="GO:0005886">
    <property type="term" value="C:plasma membrane"/>
    <property type="evidence" value="ECO:0007669"/>
    <property type="project" value="TreeGrafter"/>
</dbReference>
<dbReference type="GO" id="GO:0051278">
    <property type="term" value="P:fungal-type cell wall polysaccharide biosynthetic process"/>
    <property type="evidence" value="ECO:0007669"/>
    <property type="project" value="TreeGrafter"/>
</dbReference>
<dbReference type="InterPro" id="IPR056261">
    <property type="entry name" value="FKS1-like_dom2"/>
</dbReference>
<feature type="transmembrane region" description="Helical" evidence="1">
    <location>
        <begin position="307"/>
        <end position="330"/>
    </location>
</feature>
<evidence type="ECO:0000256" key="1">
    <source>
        <dbReference type="SAM" id="Phobius"/>
    </source>
</evidence>
<feature type="transmembrane region" description="Helical" evidence="1">
    <location>
        <begin position="239"/>
        <end position="261"/>
    </location>
</feature>
<keyword evidence="1" id="KW-0472">Membrane</keyword>
<dbReference type="SMART" id="SM01205">
    <property type="entry name" value="FKS1_dom1"/>
    <property type="match status" value="1"/>
</dbReference>
<evidence type="ECO:0000313" key="4">
    <source>
        <dbReference type="Proteomes" id="UP000268321"/>
    </source>
</evidence>
<dbReference type="Pfam" id="PF23605">
    <property type="entry name" value="FKS1_dom2"/>
    <property type="match status" value="1"/>
</dbReference>
<dbReference type="OrthoDB" id="4093799at2759"/>
<dbReference type="GO" id="GO:0003843">
    <property type="term" value="F:1,3-beta-D-glucan synthase activity"/>
    <property type="evidence" value="ECO:0007669"/>
    <property type="project" value="TreeGrafter"/>
</dbReference>
<gene>
    <name evidence="3" type="ORF">METBISCDRAFT_20269</name>
</gene>
<keyword evidence="1" id="KW-0812">Transmembrane</keyword>
<dbReference type="PANTHER" id="PTHR12741:SF97">
    <property type="entry name" value="1,3-BETA-GLUCAN SYNTHASE"/>
    <property type="match status" value="1"/>
</dbReference>
<evidence type="ECO:0000259" key="2">
    <source>
        <dbReference type="SMART" id="SM01205"/>
    </source>
</evidence>
<evidence type="ECO:0000313" key="3">
    <source>
        <dbReference type="EMBL" id="RKP28728.1"/>
    </source>
</evidence>